<evidence type="ECO:0000259" key="2">
    <source>
        <dbReference type="Pfam" id="PF07282"/>
    </source>
</evidence>
<evidence type="ECO:0000256" key="1">
    <source>
        <dbReference type="ARBA" id="ARBA00023125"/>
    </source>
</evidence>
<dbReference type="EMBL" id="MK072338">
    <property type="protein sequence ID" value="AYV82100.1"/>
    <property type="molecule type" value="Genomic_DNA"/>
</dbReference>
<keyword evidence="1" id="KW-0238">DNA-binding</keyword>
<dbReference type="InterPro" id="IPR010095">
    <property type="entry name" value="Cas12f1-like_TNB"/>
</dbReference>
<name>A0A3G5A4E5_9VIRU</name>
<organism evidence="3">
    <name type="scientific">Homavirus sp</name>
    <dbReference type="NCBI Taxonomy" id="2487769"/>
    <lineage>
        <taxon>Viruses</taxon>
        <taxon>Varidnaviria</taxon>
        <taxon>Bamfordvirae</taxon>
        <taxon>Nucleocytoviricota</taxon>
        <taxon>Megaviricetes</taxon>
        <taxon>Imitervirales</taxon>
        <taxon>Mimiviridae</taxon>
        <taxon>Klosneuvirinae</taxon>
    </lineage>
</organism>
<reference evidence="3" key="1">
    <citation type="submission" date="2018-10" db="EMBL/GenBank/DDBJ databases">
        <title>Hidden diversity of soil giant viruses.</title>
        <authorList>
            <person name="Schulz F."/>
            <person name="Alteio L."/>
            <person name="Goudeau D."/>
            <person name="Ryan E.M."/>
            <person name="Malmstrom R.R."/>
            <person name="Blanchard J."/>
            <person name="Woyke T."/>
        </authorList>
    </citation>
    <scope>NUCLEOTIDE SEQUENCE</scope>
    <source>
        <strain evidence="3">HOV1</strain>
    </source>
</reference>
<feature type="domain" description="Cas12f1-like TNB" evidence="2">
    <location>
        <begin position="535"/>
        <end position="599"/>
    </location>
</feature>
<dbReference type="GO" id="GO:0003677">
    <property type="term" value="F:DNA binding"/>
    <property type="evidence" value="ECO:0007669"/>
    <property type="project" value="UniProtKB-KW"/>
</dbReference>
<sequence>MSESTAKLKCIKHSLRKLATNKTFTKINDTVLRVNKIVIDVYNFIKLYVLYKYEQTNNIPKIDQSFILTVFKTVTENSNKSGRKTTKNIKLLNDLNIFYESHFKQVSSGKLDSKNLSHIMVYLSIQILTNIKNNIVLNFSKYIKNILRLFYENSNIPITNKELNKAVNKIICKKNKKFDYKKNSSFLPYMFVNYVKTFYTPIKKSKTLIEDIRNHPLNYLPYMIKINREIEEYNSKLTDENKNKLKKLYQVLPLRTNIVSKYIPIDTTIICDLLVDTGISEYYKGKTEKDIKDLWSLCFPGLYNKKNNHLIKTKKYRFDNLIYTDGVGVSIIQISNTIKTKKDKFIAKKQKKLKNEFLYIDELSGTELTNIKNNYTLLGVDPGKRFIVHMIDKEGKKIKYTSLQRRHECLHKANRKKINNIKTENIIKKETELSKVNSKSSFVKSFTEYLIIKYKINSDLFDFYNAELFRKLKWKSYIQTQRSEMAFVNKIRKTFESDNKKVCLMYGNWSQTKQQANYFPTPGIGFKRKLSKYFKVITIDEFRTSMLCHSCESETEQKFSRKNPRPYKDNIVKVHSLLHCKNGDCNKFWDRDVNGSLNILKLAEHYLEYKTRKYNFRRDIKKDEILPIIPAV</sequence>
<evidence type="ECO:0000313" key="3">
    <source>
        <dbReference type="EMBL" id="AYV82100.1"/>
    </source>
</evidence>
<proteinExistence type="predicted"/>
<gene>
    <name evidence="3" type="ORF">Homavirus7_6</name>
</gene>
<accession>A0A3G5A4E5</accession>
<protein>
    <submittedName>
        <fullName evidence="3">Transposase</fullName>
    </submittedName>
</protein>
<dbReference type="Pfam" id="PF07282">
    <property type="entry name" value="Cas12f1-like_TNB"/>
    <property type="match status" value="1"/>
</dbReference>